<proteinExistence type="predicted"/>
<keyword evidence="1 5" id="KW-0732">Signal</keyword>
<dbReference type="Gene3D" id="2.60.40.10">
    <property type="entry name" value="Immunoglobulins"/>
    <property type="match status" value="3"/>
</dbReference>
<keyword evidence="4" id="KW-0812">Transmembrane</keyword>
<evidence type="ECO:0000256" key="3">
    <source>
        <dbReference type="SAM" id="MobiDB-lite"/>
    </source>
</evidence>
<organism evidence="7 8">
    <name type="scientific">Denticeps clupeoides</name>
    <name type="common">denticle herring</name>
    <dbReference type="NCBI Taxonomy" id="299321"/>
    <lineage>
        <taxon>Eukaryota</taxon>
        <taxon>Metazoa</taxon>
        <taxon>Chordata</taxon>
        <taxon>Craniata</taxon>
        <taxon>Vertebrata</taxon>
        <taxon>Euteleostomi</taxon>
        <taxon>Actinopterygii</taxon>
        <taxon>Neopterygii</taxon>
        <taxon>Teleostei</taxon>
        <taxon>Clupei</taxon>
        <taxon>Clupeiformes</taxon>
        <taxon>Denticipitoidei</taxon>
        <taxon>Denticipitidae</taxon>
        <taxon>Denticeps</taxon>
    </lineage>
</organism>
<evidence type="ECO:0000256" key="4">
    <source>
        <dbReference type="SAM" id="Phobius"/>
    </source>
</evidence>
<dbReference type="PROSITE" id="PS50835">
    <property type="entry name" value="IG_LIKE"/>
    <property type="match status" value="3"/>
</dbReference>
<dbReference type="InterPro" id="IPR007110">
    <property type="entry name" value="Ig-like_dom"/>
</dbReference>
<dbReference type="SUPFAM" id="SSF48726">
    <property type="entry name" value="Immunoglobulin"/>
    <property type="match status" value="3"/>
</dbReference>
<dbReference type="RefSeq" id="XP_028841506.1">
    <property type="nucleotide sequence ID" value="XM_028985673.1"/>
</dbReference>
<feature type="chain" id="PRO_5044196160" description="Ig-like domain-containing protein" evidence="5">
    <location>
        <begin position="22"/>
        <end position="456"/>
    </location>
</feature>
<dbReference type="PANTHER" id="PTHR11481">
    <property type="entry name" value="IMMUNOGLOBULIN FC RECEPTOR"/>
    <property type="match status" value="1"/>
</dbReference>
<dbReference type="GO" id="GO:0006955">
    <property type="term" value="P:immune response"/>
    <property type="evidence" value="ECO:0007669"/>
    <property type="project" value="TreeGrafter"/>
</dbReference>
<feature type="domain" description="Ig-like" evidence="6">
    <location>
        <begin position="120"/>
        <end position="210"/>
    </location>
</feature>
<dbReference type="GO" id="GO:0004888">
    <property type="term" value="F:transmembrane signaling receptor activity"/>
    <property type="evidence" value="ECO:0007669"/>
    <property type="project" value="TreeGrafter"/>
</dbReference>
<dbReference type="InterPro" id="IPR003599">
    <property type="entry name" value="Ig_sub"/>
</dbReference>
<dbReference type="GeneID" id="114793626"/>
<protein>
    <recommendedName>
        <fullName evidence="6">Ig-like domain-containing protein</fullName>
    </recommendedName>
</protein>
<feature type="region of interest" description="Disordered" evidence="3">
    <location>
        <begin position="359"/>
        <end position="420"/>
    </location>
</feature>
<dbReference type="GO" id="GO:0007166">
    <property type="term" value="P:cell surface receptor signaling pathway"/>
    <property type="evidence" value="ECO:0007669"/>
    <property type="project" value="TreeGrafter"/>
</dbReference>
<dbReference type="Ensembl" id="ENSDCDT00010000092.1">
    <property type="protein sequence ID" value="ENSDCDP00010000088.1"/>
    <property type="gene ID" value="ENSDCDG00010000052.1"/>
</dbReference>
<dbReference type="InterPro" id="IPR013783">
    <property type="entry name" value="Ig-like_fold"/>
</dbReference>
<feature type="domain" description="Ig-like" evidence="6">
    <location>
        <begin position="26"/>
        <end position="116"/>
    </location>
</feature>
<evidence type="ECO:0000256" key="2">
    <source>
        <dbReference type="ARBA" id="ARBA00023157"/>
    </source>
</evidence>
<dbReference type="Pfam" id="PF13927">
    <property type="entry name" value="Ig_3"/>
    <property type="match status" value="2"/>
</dbReference>
<dbReference type="GeneTree" id="ENSGT01020000230797"/>
<reference evidence="7" key="3">
    <citation type="submission" date="2025-09" db="UniProtKB">
        <authorList>
            <consortium name="Ensembl"/>
        </authorList>
    </citation>
    <scope>IDENTIFICATION</scope>
</reference>
<reference evidence="7 8" key="1">
    <citation type="submission" date="2020-06" db="EMBL/GenBank/DDBJ databases">
        <authorList>
            <consortium name="Wellcome Sanger Institute Data Sharing"/>
        </authorList>
    </citation>
    <scope>NUCLEOTIDE SEQUENCE [LARGE SCALE GENOMIC DNA]</scope>
</reference>
<feature type="signal peptide" evidence="5">
    <location>
        <begin position="1"/>
        <end position="21"/>
    </location>
</feature>
<keyword evidence="4" id="KW-1133">Transmembrane helix</keyword>
<dbReference type="SMART" id="SM00409">
    <property type="entry name" value="IG"/>
    <property type="match status" value="3"/>
</dbReference>
<dbReference type="Proteomes" id="UP000694580">
    <property type="component" value="Chromosome 1"/>
</dbReference>
<feature type="transmembrane region" description="Helical" evidence="4">
    <location>
        <begin position="330"/>
        <end position="353"/>
    </location>
</feature>
<dbReference type="GO" id="GO:0009897">
    <property type="term" value="C:external side of plasma membrane"/>
    <property type="evidence" value="ECO:0007669"/>
    <property type="project" value="TreeGrafter"/>
</dbReference>
<reference evidence="7" key="2">
    <citation type="submission" date="2025-08" db="UniProtKB">
        <authorList>
            <consortium name="Ensembl"/>
        </authorList>
    </citation>
    <scope>IDENTIFICATION</scope>
</reference>
<evidence type="ECO:0000313" key="8">
    <source>
        <dbReference type="Proteomes" id="UP000694580"/>
    </source>
</evidence>
<dbReference type="PANTHER" id="PTHR11481:SF64">
    <property type="entry name" value="FC RECEPTOR-LIKE PROTEIN 4"/>
    <property type="match status" value="1"/>
</dbReference>
<feature type="region of interest" description="Disordered" evidence="3">
    <location>
        <begin position="432"/>
        <end position="456"/>
    </location>
</feature>
<feature type="domain" description="Ig-like" evidence="6">
    <location>
        <begin position="215"/>
        <end position="298"/>
    </location>
</feature>
<sequence>MELNILHLLLLLTSVVHSALSQGEIKTVLRLEPSRTQIFPGDSVTLICDTEPKSEHAPWYKFYKKPEHQDQVQDLTFWIKENNYNIPTVKKSDSGSYWCKRDDIDTESDRLHVIVSGEIKTVLRLEPSRTQIFPGDSVTLICDTEPKTQPAVWYKFYKKPEHKDQDQDLTGWIKENNYNITTVEKSDSGSYWCERYGIDTEGDRLHLIVSELPVPTVTLVSPQRPFYSGDTVTLSCDITPQYTDWELYFWYRDRTCITSKTSRTISISLPDEAGQYGCSGRRAGRPKMSYTSSTFTVSYQDLPTPALTVHPQMSSTSASSTGSVQDLQQIGIWASVAAALFLAILGILLCIFIKTRGSQSNSVDSGQKKPGDQGPKQDQNLSGGNEGVGEGETDDVTYSSIDVQKKNRSQKVMRAEEAESNNVTYVQLNIKSKKRKAEEQKEPGTHAVYSELKLED</sequence>
<dbReference type="AlphaFoldDB" id="A0AAY3ZSZ8"/>
<name>A0AAY3ZSZ8_9TELE</name>
<evidence type="ECO:0000256" key="1">
    <source>
        <dbReference type="ARBA" id="ARBA00022729"/>
    </source>
</evidence>
<accession>A0AAY3ZSZ8</accession>
<dbReference type="InterPro" id="IPR036179">
    <property type="entry name" value="Ig-like_dom_sf"/>
</dbReference>
<evidence type="ECO:0000256" key="5">
    <source>
        <dbReference type="SAM" id="SignalP"/>
    </source>
</evidence>
<evidence type="ECO:0000259" key="6">
    <source>
        <dbReference type="PROSITE" id="PS50835"/>
    </source>
</evidence>
<keyword evidence="2" id="KW-1015">Disulfide bond</keyword>
<evidence type="ECO:0000313" key="7">
    <source>
        <dbReference type="Ensembl" id="ENSDCDP00010000088.1"/>
    </source>
</evidence>
<dbReference type="InterPro" id="IPR050488">
    <property type="entry name" value="Ig_Fc_receptor"/>
</dbReference>
<keyword evidence="4" id="KW-0472">Membrane</keyword>
<keyword evidence="8" id="KW-1185">Reference proteome</keyword>
<gene>
    <name evidence="7" type="primary">LOC114793626</name>
</gene>